<evidence type="ECO:0000256" key="1">
    <source>
        <dbReference type="SAM" id="MobiDB-lite"/>
    </source>
</evidence>
<feature type="region of interest" description="Disordered" evidence="1">
    <location>
        <begin position="144"/>
        <end position="175"/>
    </location>
</feature>
<organism evidence="2 3">
    <name type="scientific">Paracoccus limosus</name>
    <dbReference type="NCBI Taxonomy" id="913252"/>
    <lineage>
        <taxon>Bacteria</taxon>
        <taxon>Pseudomonadati</taxon>
        <taxon>Pseudomonadota</taxon>
        <taxon>Alphaproteobacteria</taxon>
        <taxon>Rhodobacterales</taxon>
        <taxon>Paracoccaceae</taxon>
        <taxon>Paracoccus</taxon>
    </lineage>
</organism>
<accession>A0A844GZ71</accession>
<dbReference type="AlphaFoldDB" id="A0A844GZ71"/>
<dbReference type="Proteomes" id="UP000442533">
    <property type="component" value="Unassembled WGS sequence"/>
</dbReference>
<dbReference type="EMBL" id="WMIF01000001">
    <property type="protein sequence ID" value="MTH33095.1"/>
    <property type="molecule type" value="Genomic_DNA"/>
</dbReference>
<evidence type="ECO:0000313" key="2">
    <source>
        <dbReference type="EMBL" id="MTH33095.1"/>
    </source>
</evidence>
<reference evidence="2 3" key="1">
    <citation type="submission" date="2019-11" db="EMBL/GenBank/DDBJ databases">
        <authorList>
            <person name="Dong K."/>
        </authorList>
    </citation>
    <scope>NUCLEOTIDE SEQUENCE [LARGE SCALE GENOMIC DNA]</scope>
    <source>
        <strain evidence="2 3">JCM 17370</strain>
    </source>
</reference>
<dbReference type="OrthoDB" id="8443793at2"/>
<dbReference type="InterPro" id="IPR003772">
    <property type="entry name" value="YceD"/>
</dbReference>
<name>A0A844GZ71_9RHOB</name>
<sequence length="175" mass="18966">MSQNPRTQSRYRVAQLNPRQPTAFALAPDAEARAAIAAELGLLSLPALRFQGEIRPAPSEAWEVVGRMQAKISQPCVVTLAPVKTSLDEEVHRVFSPHATAPEADEAEMGDEDLEPLGAVIDIEAIMIETLTLALPLYPRAEGAALDSSDDTPFEEEGRKPFAGLADLLKQRDPN</sequence>
<keyword evidence="3" id="KW-1185">Reference proteome</keyword>
<dbReference type="RefSeq" id="WP_155062661.1">
    <property type="nucleotide sequence ID" value="NZ_WMIF01000001.1"/>
</dbReference>
<evidence type="ECO:0000313" key="3">
    <source>
        <dbReference type="Proteomes" id="UP000442533"/>
    </source>
</evidence>
<protein>
    <submittedName>
        <fullName evidence="2">DUF177 domain-containing protein</fullName>
    </submittedName>
</protein>
<gene>
    <name evidence="2" type="ORF">GL279_00595</name>
</gene>
<dbReference type="Pfam" id="PF02620">
    <property type="entry name" value="YceD"/>
    <property type="match status" value="1"/>
</dbReference>
<comment type="caution">
    <text evidence="2">The sequence shown here is derived from an EMBL/GenBank/DDBJ whole genome shotgun (WGS) entry which is preliminary data.</text>
</comment>
<proteinExistence type="predicted"/>